<dbReference type="PANTHER" id="PTHR23028:SF53">
    <property type="entry name" value="ACYL_TRANSF_3 DOMAIN-CONTAINING PROTEIN"/>
    <property type="match status" value="1"/>
</dbReference>
<reference evidence="5" key="1">
    <citation type="journal article" date="2019" name="Int. J. Syst. Evol. Microbiol.">
        <title>The Global Catalogue of Microorganisms (GCM) 10K type strain sequencing project: providing services to taxonomists for standard genome sequencing and annotation.</title>
        <authorList>
            <consortium name="The Broad Institute Genomics Platform"/>
            <consortium name="The Broad Institute Genome Sequencing Center for Infectious Disease"/>
            <person name="Wu L."/>
            <person name="Ma J."/>
        </authorList>
    </citation>
    <scope>NUCLEOTIDE SEQUENCE [LARGE SCALE GENOMIC DNA]</scope>
    <source>
        <strain evidence="5">NBRC 108894</strain>
    </source>
</reference>
<dbReference type="Pfam" id="PF01757">
    <property type="entry name" value="Acyl_transf_3"/>
    <property type="match status" value="1"/>
</dbReference>
<keyword evidence="2" id="KW-1133">Transmembrane helix</keyword>
<feature type="transmembrane region" description="Helical" evidence="2">
    <location>
        <begin position="267"/>
        <end position="287"/>
    </location>
</feature>
<protein>
    <recommendedName>
        <fullName evidence="3">Acyltransferase 3 domain-containing protein</fullName>
    </recommendedName>
</protein>
<feature type="region of interest" description="Disordered" evidence="1">
    <location>
        <begin position="410"/>
        <end position="446"/>
    </location>
</feature>
<feature type="transmembrane region" description="Helical" evidence="2">
    <location>
        <begin position="205"/>
        <end position="223"/>
    </location>
</feature>
<sequence>MTRLPGAGPYRVVGLDGVRAIAVVLVIVFHLGPGALVGGYLGVDVFFVVSGFLITTLLVRERDETGRIRLGSFWLRRARRLLPALVVLVLVCCSAAWAIGGDVLVGIGRQLIGAATFSTNWLLIASGSTYFGTGLPELFRNLWSLAVEEQFYLVWPLLLVLVLLRIPRWLRIAIVLLLAAASGLAMALLVDPTDSTRVYYGTDTHAFGLAIGAVLAFAAVRWPMRRIAWPRAVRWLLPVVGVFALLALIGLSVVLDGADPDAYRGGLVLVAVLTAAVITSLLVPGSWLGRALETGPFRWVGRRSYGLYLWHWPVLLLVQSALPTWQRDGWQGWALGGIAAAITVVASALSYRFVEQPVRRFRFRRSARPSGRARWRVPVWAVAIGALLVVAGAGSTLALAADPGIGQTQQQVEAGRKAIRSASPAPTPDAAPTPGASGTPTPVPTPVGGNQVTAIGDSVMLAAAPELQAGLPGIAIDAAVSRSMYAAPGIIQADLDAGSLRKVVLIELGTNGPIDHATLEQIHKLVGPDREIIVVSAQAPRGWTPASMRRSPPSRTGTATWCSRTGTTPCSRISPSSTAIRSTSAGREPGSSRASSRTPCSSWPSCRPRATSATIWPCRFRCSAPTLAGWRCRCTRRPSRCSRPPSTRCPSRTRSRAGTTTNPSGTASGASSSQMARTSRSAAAGPSRSRATSPSSSTCSPRSWARAAWSTGRSSCAPAGPAPNGSTGTPCPSASTRQPAGSRSSPRRRRRRSWPSTCWLPTAARCSTSPSPSAAPGSRPSSPTSRRRCT</sequence>
<dbReference type="InterPro" id="IPR050879">
    <property type="entry name" value="Acyltransferase_3"/>
</dbReference>
<accession>A0ABQ6K7X3</accession>
<evidence type="ECO:0000256" key="1">
    <source>
        <dbReference type="SAM" id="MobiDB-lite"/>
    </source>
</evidence>
<feature type="transmembrane region" description="Helical" evidence="2">
    <location>
        <begin position="150"/>
        <end position="166"/>
    </location>
</feature>
<feature type="transmembrane region" description="Helical" evidence="2">
    <location>
        <begin position="332"/>
        <end position="354"/>
    </location>
</feature>
<feature type="transmembrane region" description="Helical" evidence="2">
    <location>
        <begin position="375"/>
        <end position="401"/>
    </location>
</feature>
<feature type="compositionally biased region" description="Polar residues" evidence="1">
    <location>
        <begin position="724"/>
        <end position="741"/>
    </location>
</feature>
<dbReference type="InterPro" id="IPR002656">
    <property type="entry name" value="Acyl_transf_3_dom"/>
</dbReference>
<feature type="compositionally biased region" description="Polar residues" evidence="1">
    <location>
        <begin position="657"/>
        <end position="675"/>
    </location>
</feature>
<name>A0ABQ6K7X3_9MICO</name>
<keyword evidence="2" id="KW-0472">Membrane</keyword>
<feature type="compositionally biased region" description="Low complexity" evidence="1">
    <location>
        <begin position="676"/>
        <end position="706"/>
    </location>
</feature>
<feature type="compositionally biased region" description="Low complexity" evidence="1">
    <location>
        <begin position="591"/>
        <end position="602"/>
    </location>
</feature>
<keyword evidence="5" id="KW-1185">Reference proteome</keyword>
<gene>
    <name evidence="4" type="ORF">GCM10025881_25140</name>
</gene>
<feature type="compositionally biased region" description="Polar residues" evidence="1">
    <location>
        <begin position="553"/>
        <end position="585"/>
    </location>
</feature>
<dbReference type="Proteomes" id="UP001157034">
    <property type="component" value="Unassembled WGS sequence"/>
</dbReference>
<feature type="transmembrane region" description="Helical" evidence="2">
    <location>
        <begin position="12"/>
        <end position="31"/>
    </location>
</feature>
<keyword evidence="2" id="KW-0812">Transmembrane</keyword>
<feature type="transmembrane region" description="Helical" evidence="2">
    <location>
        <begin position="307"/>
        <end position="326"/>
    </location>
</feature>
<feature type="transmembrane region" description="Helical" evidence="2">
    <location>
        <begin position="80"/>
        <end position="99"/>
    </location>
</feature>
<feature type="region of interest" description="Disordered" evidence="1">
    <location>
        <begin position="543"/>
        <end position="609"/>
    </location>
</feature>
<feature type="region of interest" description="Disordered" evidence="1">
    <location>
        <begin position="636"/>
        <end position="790"/>
    </location>
</feature>
<comment type="caution">
    <text evidence="4">The sequence shown here is derived from an EMBL/GenBank/DDBJ whole genome shotgun (WGS) entry which is preliminary data.</text>
</comment>
<proteinExistence type="predicted"/>
<feature type="domain" description="Acyltransferase 3" evidence="3">
    <location>
        <begin position="13"/>
        <end position="351"/>
    </location>
</feature>
<feature type="transmembrane region" description="Helical" evidence="2">
    <location>
        <begin position="173"/>
        <end position="190"/>
    </location>
</feature>
<evidence type="ECO:0000256" key="2">
    <source>
        <dbReference type="SAM" id="Phobius"/>
    </source>
</evidence>
<dbReference type="PANTHER" id="PTHR23028">
    <property type="entry name" value="ACETYLTRANSFERASE"/>
    <property type="match status" value="1"/>
</dbReference>
<feature type="transmembrane region" description="Helical" evidence="2">
    <location>
        <begin position="235"/>
        <end position="255"/>
    </location>
</feature>
<evidence type="ECO:0000313" key="5">
    <source>
        <dbReference type="Proteomes" id="UP001157034"/>
    </source>
</evidence>
<dbReference type="EMBL" id="BSVB01000001">
    <property type="protein sequence ID" value="GMA95690.1"/>
    <property type="molecule type" value="Genomic_DNA"/>
</dbReference>
<evidence type="ECO:0000313" key="4">
    <source>
        <dbReference type="EMBL" id="GMA95690.1"/>
    </source>
</evidence>
<feature type="compositionally biased region" description="Low complexity" evidence="1">
    <location>
        <begin position="761"/>
        <end position="784"/>
    </location>
</feature>
<evidence type="ECO:0000259" key="3">
    <source>
        <dbReference type="Pfam" id="PF01757"/>
    </source>
</evidence>
<organism evidence="4 5">
    <name type="scientific">Pseudolysinimonas kribbensis</name>
    <dbReference type="NCBI Taxonomy" id="433641"/>
    <lineage>
        <taxon>Bacteria</taxon>
        <taxon>Bacillati</taxon>
        <taxon>Actinomycetota</taxon>
        <taxon>Actinomycetes</taxon>
        <taxon>Micrococcales</taxon>
        <taxon>Microbacteriaceae</taxon>
        <taxon>Pseudolysinimonas</taxon>
    </lineage>
</organism>
<feature type="transmembrane region" description="Helical" evidence="2">
    <location>
        <begin position="37"/>
        <end position="59"/>
    </location>
</feature>
<feature type="compositionally biased region" description="Low complexity" evidence="1">
    <location>
        <begin position="641"/>
        <end position="652"/>
    </location>
</feature>